<evidence type="ECO:0000256" key="1">
    <source>
        <dbReference type="SAM" id="MobiDB-lite"/>
    </source>
</evidence>
<dbReference type="Proteomes" id="UP001310594">
    <property type="component" value="Unassembled WGS sequence"/>
</dbReference>
<comment type="caution">
    <text evidence="2">The sequence shown here is derived from an EMBL/GenBank/DDBJ whole genome shotgun (WGS) entry which is preliminary data.</text>
</comment>
<dbReference type="EMBL" id="JAVRQU010000005">
    <property type="protein sequence ID" value="KAK5703182.1"/>
    <property type="molecule type" value="Genomic_DNA"/>
</dbReference>
<gene>
    <name evidence="2" type="ORF">LTR97_004131</name>
</gene>
<accession>A0AAN7W8M1</accession>
<name>A0AAN7W8M1_9PEZI</name>
<feature type="compositionally biased region" description="Basic and acidic residues" evidence="1">
    <location>
        <begin position="192"/>
        <end position="203"/>
    </location>
</feature>
<evidence type="ECO:0000313" key="3">
    <source>
        <dbReference type="Proteomes" id="UP001310594"/>
    </source>
</evidence>
<dbReference type="AlphaFoldDB" id="A0AAN7W8M1"/>
<sequence>MIHLNQIDVRLREHGGSFIPEFLNTYVTGLDMNKHSALTCERTARKYRVWIRISEHFELHGADGDVFSVSEGHEDATVENDMTNTQILYVPCKEDGTIAGEYEVEGFRRWSRAGRHEFEELRVKFQKRSGKYIIRRSNPDYDTSTVPPECYRTAPRSFGRDLRVINRHWVTPLDGEQGKPIVFEFMNSPPEIDPRQARRDAHPELPPWAGGF</sequence>
<evidence type="ECO:0000313" key="2">
    <source>
        <dbReference type="EMBL" id="KAK5703182.1"/>
    </source>
</evidence>
<protein>
    <submittedName>
        <fullName evidence="2">Uncharacterized protein</fullName>
    </submittedName>
</protein>
<proteinExistence type="predicted"/>
<organism evidence="2 3">
    <name type="scientific">Elasticomyces elasticus</name>
    <dbReference type="NCBI Taxonomy" id="574655"/>
    <lineage>
        <taxon>Eukaryota</taxon>
        <taxon>Fungi</taxon>
        <taxon>Dikarya</taxon>
        <taxon>Ascomycota</taxon>
        <taxon>Pezizomycotina</taxon>
        <taxon>Dothideomycetes</taxon>
        <taxon>Dothideomycetidae</taxon>
        <taxon>Mycosphaerellales</taxon>
        <taxon>Teratosphaeriaceae</taxon>
        <taxon>Elasticomyces</taxon>
    </lineage>
</organism>
<feature type="region of interest" description="Disordered" evidence="1">
    <location>
        <begin position="192"/>
        <end position="212"/>
    </location>
</feature>
<reference evidence="2" key="1">
    <citation type="submission" date="2023-08" db="EMBL/GenBank/DDBJ databases">
        <title>Black Yeasts Isolated from many extreme environments.</title>
        <authorList>
            <person name="Coleine C."/>
            <person name="Stajich J.E."/>
            <person name="Selbmann L."/>
        </authorList>
    </citation>
    <scope>NUCLEOTIDE SEQUENCE</scope>
    <source>
        <strain evidence="2">CCFEE 5810</strain>
    </source>
</reference>